<keyword evidence="3" id="KW-1185">Reference proteome</keyword>
<dbReference type="EMBL" id="JBHRXE010000006">
    <property type="protein sequence ID" value="MFC3568337.1"/>
    <property type="molecule type" value="Genomic_DNA"/>
</dbReference>
<feature type="coiled-coil region" evidence="1">
    <location>
        <begin position="99"/>
        <end position="126"/>
    </location>
</feature>
<name>A0ABV7RV61_9RHOB</name>
<evidence type="ECO:0000313" key="2">
    <source>
        <dbReference type="EMBL" id="MFC3568337.1"/>
    </source>
</evidence>
<sequence length="130" mass="13978">MNEFESLGLKGGIWQGVLQRPTPPARLVLVHMGARVAEARVSPDAAGGWRVAAPIPAERLSDGVQSFLLLEDQGEEGEPPRPGALHLGSLTLVAGALLDDDLRAELELMRAELELLKKELRRLAARTEAG</sequence>
<keyword evidence="1" id="KW-0175">Coiled coil</keyword>
<dbReference type="RefSeq" id="WP_289893372.1">
    <property type="nucleotide sequence ID" value="NZ_JBHRXE010000006.1"/>
</dbReference>
<comment type="caution">
    <text evidence="2">The sequence shown here is derived from an EMBL/GenBank/DDBJ whole genome shotgun (WGS) entry which is preliminary data.</text>
</comment>
<evidence type="ECO:0000313" key="3">
    <source>
        <dbReference type="Proteomes" id="UP001595596"/>
    </source>
</evidence>
<proteinExistence type="predicted"/>
<accession>A0ABV7RV61</accession>
<gene>
    <name evidence="2" type="ORF">ACFOMP_02595</name>
</gene>
<dbReference type="Proteomes" id="UP001595596">
    <property type="component" value="Unassembled WGS sequence"/>
</dbReference>
<organism evidence="2 3">
    <name type="scientific">Paracoccus simplex</name>
    <dbReference type="NCBI Taxonomy" id="2086346"/>
    <lineage>
        <taxon>Bacteria</taxon>
        <taxon>Pseudomonadati</taxon>
        <taxon>Pseudomonadota</taxon>
        <taxon>Alphaproteobacteria</taxon>
        <taxon>Rhodobacterales</taxon>
        <taxon>Paracoccaceae</taxon>
        <taxon>Paracoccus</taxon>
    </lineage>
</organism>
<reference evidence="3" key="1">
    <citation type="journal article" date="2019" name="Int. J. Syst. Evol. Microbiol.">
        <title>The Global Catalogue of Microorganisms (GCM) 10K type strain sequencing project: providing services to taxonomists for standard genome sequencing and annotation.</title>
        <authorList>
            <consortium name="The Broad Institute Genomics Platform"/>
            <consortium name="The Broad Institute Genome Sequencing Center for Infectious Disease"/>
            <person name="Wu L."/>
            <person name="Ma J."/>
        </authorList>
    </citation>
    <scope>NUCLEOTIDE SEQUENCE [LARGE SCALE GENOMIC DNA]</scope>
    <source>
        <strain evidence="3">VKM B-3226</strain>
    </source>
</reference>
<evidence type="ECO:0000256" key="1">
    <source>
        <dbReference type="SAM" id="Coils"/>
    </source>
</evidence>
<protein>
    <submittedName>
        <fullName evidence="2">Uncharacterized protein</fullName>
    </submittedName>
</protein>